<dbReference type="AlphaFoldDB" id="A0AAN7AQG7"/>
<dbReference type="InterPro" id="IPR015422">
    <property type="entry name" value="PyrdxlP-dep_Trfase_small"/>
</dbReference>
<reference evidence="4" key="2">
    <citation type="submission" date="2023-05" db="EMBL/GenBank/DDBJ databases">
        <authorList>
            <consortium name="Lawrence Berkeley National Laboratory"/>
            <person name="Steindorff A."/>
            <person name="Hensen N."/>
            <person name="Bonometti L."/>
            <person name="Westerberg I."/>
            <person name="Brannstrom I.O."/>
            <person name="Guillou S."/>
            <person name="Cros-Aarteil S."/>
            <person name="Calhoun S."/>
            <person name="Haridas S."/>
            <person name="Kuo A."/>
            <person name="Mondo S."/>
            <person name="Pangilinan J."/>
            <person name="Riley R."/>
            <person name="Labutti K."/>
            <person name="Andreopoulos B."/>
            <person name="Lipzen A."/>
            <person name="Chen C."/>
            <person name="Yanf M."/>
            <person name="Daum C."/>
            <person name="Ng V."/>
            <person name="Clum A."/>
            <person name="Ohm R."/>
            <person name="Martin F."/>
            <person name="Silar P."/>
            <person name="Natvig D."/>
            <person name="Lalanne C."/>
            <person name="Gautier V."/>
            <person name="Ament-Velasquez S.L."/>
            <person name="Kruys A."/>
            <person name="Hutchinson M.I."/>
            <person name="Powell A.J."/>
            <person name="Barry K."/>
            <person name="Miller A.N."/>
            <person name="Grigoriev I.V."/>
            <person name="Debuchy R."/>
            <person name="Gladieux P."/>
            <person name="Thoren M.H."/>
            <person name="Johannesson H."/>
        </authorList>
    </citation>
    <scope>NUCLEOTIDE SEQUENCE</scope>
    <source>
        <strain evidence="4">CBS 315.58</strain>
    </source>
</reference>
<comment type="caution">
    <text evidence="4">The sequence shown here is derived from an EMBL/GenBank/DDBJ whole genome shotgun (WGS) entry which is preliminary data.</text>
</comment>
<dbReference type="GO" id="GO:0008483">
    <property type="term" value="F:transaminase activity"/>
    <property type="evidence" value="ECO:0007669"/>
    <property type="project" value="UniProtKB-KW"/>
</dbReference>
<sequence>MGQLLSTSSKHPHLIPFPALTVPHGKAEADILLSDSSSELSSSFPEEKNSNNDSQETYTIPLLHRAKGHYYHPLSGPKILDACGGAGVACLGHGKSNKSVIKAITKQLQAYQYASYAHFRVDPVLQLEKFLCESTDNKMGKMYLMCSGSEATEAALKFALEYHVWNSQPQRVNIISRSHSYHGTTLGSLSASGHTARRAPFTSILNTSHFHHLPPCNPYRSPLSPEDYLHEQISHLESLFLSLNPSTVAAVILEPIVGAALACAPPLPNYLTSVKSLCHRHGALLIYDEVMCGMGRTSSSPSHLHTWQSFPENSSNSISPDLQTIAKSLSAGYLPASALLISTPISHFMTTRNKTFTHGHTYQSHPPAAAAALAVQLHIQHHNLLSNVSTQGSLLIKLLKEKLAAHKNVGDIRGRGLFVGIEFVRDKPTKQPFDKHLDVAGRVHRTAVKNWQVLLYSSQGCADDDGRGDAVMVMPAYDVTPREIKEMVRRIAGAVEEVFRAL</sequence>
<dbReference type="PANTHER" id="PTHR43094">
    <property type="entry name" value="AMINOTRANSFERASE"/>
    <property type="match status" value="1"/>
</dbReference>
<name>A0AAN7AQG7_9PEZI</name>
<dbReference type="CDD" id="cd00610">
    <property type="entry name" value="OAT_like"/>
    <property type="match status" value="1"/>
</dbReference>
<organism evidence="4 5">
    <name type="scientific">Triangularia verruculosa</name>
    <dbReference type="NCBI Taxonomy" id="2587418"/>
    <lineage>
        <taxon>Eukaryota</taxon>
        <taxon>Fungi</taxon>
        <taxon>Dikarya</taxon>
        <taxon>Ascomycota</taxon>
        <taxon>Pezizomycotina</taxon>
        <taxon>Sordariomycetes</taxon>
        <taxon>Sordariomycetidae</taxon>
        <taxon>Sordariales</taxon>
        <taxon>Podosporaceae</taxon>
        <taxon>Triangularia</taxon>
    </lineage>
</organism>
<evidence type="ECO:0000256" key="1">
    <source>
        <dbReference type="ARBA" id="ARBA00008954"/>
    </source>
</evidence>
<protein>
    <submittedName>
        <fullName evidence="4">Aminotransferase</fullName>
    </submittedName>
</protein>
<evidence type="ECO:0000313" key="5">
    <source>
        <dbReference type="Proteomes" id="UP001303160"/>
    </source>
</evidence>
<dbReference type="SUPFAM" id="SSF53383">
    <property type="entry name" value="PLP-dependent transferases"/>
    <property type="match status" value="1"/>
</dbReference>
<dbReference type="Gene3D" id="3.40.640.10">
    <property type="entry name" value="Type I PLP-dependent aspartate aminotransferase-like (Major domain)"/>
    <property type="match status" value="1"/>
</dbReference>
<proteinExistence type="inferred from homology"/>
<dbReference type="Proteomes" id="UP001303160">
    <property type="component" value="Unassembled WGS sequence"/>
</dbReference>
<dbReference type="InterPro" id="IPR015424">
    <property type="entry name" value="PyrdxlP-dep_Trfase"/>
</dbReference>
<dbReference type="GO" id="GO:0030170">
    <property type="term" value="F:pyridoxal phosphate binding"/>
    <property type="evidence" value="ECO:0007669"/>
    <property type="project" value="InterPro"/>
</dbReference>
<dbReference type="Pfam" id="PF00202">
    <property type="entry name" value="Aminotran_3"/>
    <property type="match status" value="1"/>
</dbReference>
<keyword evidence="2 3" id="KW-0663">Pyridoxal phosphate</keyword>
<dbReference type="InterPro" id="IPR015421">
    <property type="entry name" value="PyrdxlP-dep_Trfase_major"/>
</dbReference>
<gene>
    <name evidence="4" type="ORF">QBC40DRAFT_315794</name>
</gene>
<keyword evidence="4" id="KW-0032">Aminotransferase</keyword>
<dbReference type="EMBL" id="MU864009">
    <property type="protein sequence ID" value="KAK4195578.1"/>
    <property type="molecule type" value="Genomic_DNA"/>
</dbReference>
<reference evidence="4" key="1">
    <citation type="journal article" date="2023" name="Mol. Phylogenet. Evol.">
        <title>Genome-scale phylogeny and comparative genomics of the fungal order Sordariales.</title>
        <authorList>
            <person name="Hensen N."/>
            <person name="Bonometti L."/>
            <person name="Westerberg I."/>
            <person name="Brannstrom I.O."/>
            <person name="Guillou S."/>
            <person name="Cros-Aarteil S."/>
            <person name="Calhoun S."/>
            <person name="Haridas S."/>
            <person name="Kuo A."/>
            <person name="Mondo S."/>
            <person name="Pangilinan J."/>
            <person name="Riley R."/>
            <person name="LaButti K."/>
            <person name="Andreopoulos B."/>
            <person name="Lipzen A."/>
            <person name="Chen C."/>
            <person name="Yan M."/>
            <person name="Daum C."/>
            <person name="Ng V."/>
            <person name="Clum A."/>
            <person name="Steindorff A."/>
            <person name="Ohm R.A."/>
            <person name="Martin F."/>
            <person name="Silar P."/>
            <person name="Natvig D.O."/>
            <person name="Lalanne C."/>
            <person name="Gautier V."/>
            <person name="Ament-Velasquez S.L."/>
            <person name="Kruys A."/>
            <person name="Hutchinson M.I."/>
            <person name="Powell A.J."/>
            <person name="Barry K."/>
            <person name="Miller A.N."/>
            <person name="Grigoriev I.V."/>
            <person name="Debuchy R."/>
            <person name="Gladieux P."/>
            <person name="Hiltunen Thoren M."/>
            <person name="Johannesson H."/>
        </authorList>
    </citation>
    <scope>NUCLEOTIDE SEQUENCE</scope>
    <source>
        <strain evidence="4">CBS 315.58</strain>
    </source>
</reference>
<dbReference type="PANTHER" id="PTHR43094:SF1">
    <property type="entry name" value="AMINOTRANSFERASE CLASS-III"/>
    <property type="match status" value="1"/>
</dbReference>
<evidence type="ECO:0000313" key="4">
    <source>
        <dbReference type="EMBL" id="KAK4195578.1"/>
    </source>
</evidence>
<evidence type="ECO:0000256" key="2">
    <source>
        <dbReference type="ARBA" id="ARBA00022898"/>
    </source>
</evidence>
<keyword evidence="4" id="KW-0808">Transferase</keyword>
<dbReference type="InterPro" id="IPR005814">
    <property type="entry name" value="Aminotrans_3"/>
</dbReference>
<dbReference type="GO" id="GO:0005829">
    <property type="term" value="C:cytosol"/>
    <property type="evidence" value="ECO:0007669"/>
    <property type="project" value="TreeGrafter"/>
</dbReference>
<dbReference type="Gene3D" id="3.90.1150.10">
    <property type="entry name" value="Aspartate Aminotransferase, domain 1"/>
    <property type="match status" value="1"/>
</dbReference>
<keyword evidence="5" id="KW-1185">Reference proteome</keyword>
<evidence type="ECO:0000256" key="3">
    <source>
        <dbReference type="RuleBase" id="RU003560"/>
    </source>
</evidence>
<accession>A0AAN7AQG7</accession>
<comment type="similarity">
    <text evidence="1 3">Belongs to the class-III pyridoxal-phosphate-dependent aminotransferase family.</text>
</comment>